<accession>X1UA71</accession>
<sequence>MSEDRETKRQTLEKLSKQMVTALFVNSTMDIQKVAK</sequence>
<name>X1UA71_9ZZZZ</name>
<dbReference type="AlphaFoldDB" id="X1UA71"/>
<protein>
    <submittedName>
        <fullName evidence="1">Uncharacterized protein</fullName>
    </submittedName>
</protein>
<organism evidence="1">
    <name type="scientific">marine sediment metagenome</name>
    <dbReference type="NCBI Taxonomy" id="412755"/>
    <lineage>
        <taxon>unclassified sequences</taxon>
        <taxon>metagenomes</taxon>
        <taxon>ecological metagenomes</taxon>
    </lineage>
</organism>
<dbReference type="EMBL" id="BARW01021202">
    <property type="protein sequence ID" value="GAJ00467.1"/>
    <property type="molecule type" value="Genomic_DNA"/>
</dbReference>
<proteinExistence type="predicted"/>
<reference evidence="1" key="1">
    <citation type="journal article" date="2014" name="Front. Microbiol.">
        <title>High frequency of phylogenetically diverse reductive dehalogenase-homologous genes in deep subseafloor sedimentary metagenomes.</title>
        <authorList>
            <person name="Kawai M."/>
            <person name="Futagami T."/>
            <person name="Toyoda A."/>
            <person name="Takaki Y."/>
            <person name="Nishi S."/>
            <person name="Hori S."/>
            <person name="Arai W."/>
            <person name="Tsubouchi T."/>
            <person name="Morono Y."/>
            <person name="Uchiyama I."/>
            <person name="Ito T."/>
            <person name="Fujiyama A."/>
            <person name="Inagaki F."/>
            <person name="Takami H."/>
        </authorList>
    </citation>
    <scope>NUCLEOTIDE SEQUENCE</scope>
    <source>
        <strain evidence="1">Expedition CK06-06</strain>
    </source>
</reference>
<gene>
    <name evidence="1" type="ORF">S12H4_35672</name>
</gene>
<comment type="caution">
    <text evidence="1">The sequence shown here is derived from an EMBL/GenBank/DDBJ whole genome shotgun (WGS) entry which is preliminary data.</text>
</comment>
<feature type="non-terminal residue" evidence="1">
    <location>
        <position position="36"/>
    </location>
</feature>
<evidence type="ECO:0000313" key="1">
    <source>
        <dbReference type="EMBL" id="GAJ00467.1"/>
    </source>
</evidence>